<evidence type="ECO:0000256" key="7">
    <source>
        <dbReference type="PIRSR" id="PIRSR001480-1"/>
    </source>
</evidence>
<dbReference type="InterPro" id="IPR016305">
    <property type="entry name" value="Mannose-6-P_Isomerase"/>
</dbReference>
<dbReference type="Gene3D" id="2.60.120.10">
    <property type="entry name" value="Jelly Rolls"/>
    <property type="match status" value="2"/>
</dbReference>
<dbReference type="EC" id="5.3.1.8" evidence="3"/>
<dbReference type="PANTHER" id="PTHR10309:SF0">
    <property type="entry name" value="MANNOSE-6-PHOSPHATE ISOMERASE"/>
    <property type="match status" value="1"/>
</dbReference>
<comment type="catalytic activity">
    <reaction evidence="1">
        <text>D-mannose 6-phosphate = D-fructose 6-phosphate</text>
        <dbReference type="Rhea" id="RHEA:12356"/>
        <dbReference type="ChEBI" id="CHEBI:58735"/>
        <dbReference type="ChEBI" id="CHEBI:61527"/>
        <dbReference type="EC" id="5.3.1.8"/>
    </reaction>
</comment>
<protein>
    <recommendedName>
        <fullName evidence="3">mannose-6-phosphate isomerase</fullName>
        <ecNumber evidence="3">5.3.1.8</ecNumber>
    </recommendedName>
</protein>
<dbReference type="Gene3D" id="1.10.441.10">
    <property type="entry name" value="Phosphomannose Isomerase, domain 2"/>
    <property type="match status" value="1"/>
</dbReference>
<feature type="binding site" evidence="8">
    <location>
        <position position="258"/>
    </location>
    <ligand>
        <name>Zn(2+)</name>
        <dbReference type="ChEBI" id="CHEBI:29105"/>
    </ligand>
</feature>
<evidence type="ECO:0000256" key="1">
    <source>
        <dbReference type="ARBA" id="ARBA00000757"/>
    </source>
</evidence>
<dbReference type="GO" id="GO:0009298">
    <property type="term" value="P:GDP-mannose biosynthetic process"/>
    <property type="evidence" value="ECO:0007669"/>
    <property type="project" value="InterPro"/>
</dbReference>
<dbReference type="PRINTS" id="PR00714">
    <property type="entry name" value="MAN6PISMRASE"/>
</dbReference>
<dbReference type="HOGENOM" id="CLU_026967_1_1_11"/>
<evidence type="ECO:0000256" key="6">
    <source>
        <dbReference type="ARBA" id="ARBA00023235"/>
    </source>
</evidence>
<proteinExistence type="inferred from homology"/>
<feature type="binding site" evidence="8">
    <location>
        <position position="98"/>
    </location>
    <ligand>
        <name>Zn(2+)</name>
        <dbReference type="ChEBI" id="CHEBI:29105"/>
    </ligand>
</feature>
<name>A0A089Z8P3_STRGA</name>
<sequence>MDHLVNTVRPYPWGSVTALPALMGTEPDGSPQAELWMGAHPGAPSRVRRDGRLRGLDRIIGEDPRGELGDAVVHRFGPRLPFLVKLLAADAPLSLQVHPDADQAAAGYAREDARGIPLDAPHRTYRDRQHKPEMIVALTPFEGLCGFRAPHESAGLLAALDLDWLAPYAGTLRSAPQEQALREVFSAFLALSPRRLAELGHALSSAARRSGPLRELFAVHAGICQAYPGDPGAAAALLVRHVRLAPGEALFLGAGVPHAYLRGLGVEIMAASDNVLRCGLTGKHVDVPELLRVVRFAALRSPVVRPVRTGDGEEVYPAPVDDFRLSRLVREAGDGARALSGSGPQILVCTEGAVRLTAAGDEVLLTAGGSAYVRAGEEVAVSGAGTLFRATAGGRTALVDPAC</sequence>
<evidence type="ECO:0000313" key="11">
    <source>
        <dbReference type="Proteomes" id="UP000029482"/>
    </source>
</evidence>
<evidence type="ECO:0000256" key="4">
    <source>
        <dbReference type="ARBA" id="ARBA00022723"/>
    </source>
</evidence>
<feature type="binding site" evidence="8">
    <location>
        <position position="96"/>
    </location>
    <ligand>
        <name>Zn(2+)</name>
        <dbReference type="ChEBI" id="CHEBI:29105"/>
    </ligand>
</feature>
<dbReference type="KEGG" id="sgu:SGLAU_31110"/>
<dbReference type="CDD" id="cd07011">
    <property type="entry name" value="cupin_PMI_type_I_N"/>
    <property type="match status" value="1"/>
</dbReference>
<feature type="binding site" evidence="8">
    <location>
        <position position="133"/>
    </location>
    <ligand>
        <name>Zn(2+)</name>
        <dbReference type="ChEBI" id="CHEBI:29105"/>
    </ligand>
</feature>
<dbReference type="GO" id="GO:0005975">
    <property type="term" value="P:carbohydrate metabolic process"/>
    <property type="evidence" value="ECO:0007669"/>
    <property type="project" value="InterPro"/>
</dbReference>
<dbReference type="GO" id="GO:0005829">
    <property type="term" value="C:cytosol"/>
    <property type="evidence" value="ECO:0007669"/>
    <property type="project" value="TreeGrafter"/>
</dbReference>
<keyword evidence="6 10" id="KW-0413">Isomerase</keyword>
<evidence type="ECO:0000313" key="10">
    <source>
        <dbReference type="EMBL" id="AIS02156.1"/>
    </source>
</evidence>
<dbReference type="SUPFAM" id="SSF51182">
    <property type="entry name" value="RmlC-like cupins"/>
    <property type="match status" value="1"/>
</dbReference>
<accession>A0A089Z8P3</accession>
<organism evidence="10 11">
    <name type="scientific">Streptomyces glaucescens</name>
    <dbReference type="NCBI Taxonomy" id="1907"/>
    <lineage>
        <taxon>Bacteria</taxon>
        <taxon>Bacillati</taxon>
        <taxon>Actinomycetota</taxon>
        <taxon>Actinomycetes</taxon>
        <taxon>Kitasatosporales</taxon>
        <taxon>Streptomycetaceae</taxon>
        <taxon>Streptomyces</taxon>
    </lineage>
</organism>
<dbReference type="STRING" id="1907.SGLAU_31110"/>
<feature type="active site" evidence="7">
    <location>
        <position position="277"/>
    </location>
</feature>
<evidence type="ECO:0000256" key="8">
    <source>
        <dbReference type="PIRSR" id="PIRSR001480-2"/>
    </source>
</evidence>
<dbReference type="InterPro" id="IPR001250">
    <property type="entry name" value="Man6P_Isoase-1"/>
</dbReference>
<dbReference type="GO" id="GO:0008270">
    <property type="term" value="F:zinc ion binding"/>
    <property type="evidence" value="ECO:0007669"/>
    <property type="project" value="InterPro"/>
</dbReference>
<dbReference type="OrthoDB" id="9792649at2"/>
<dbReference type="EMBL" id="CP009438">
    <property type="protein sequence ID" value="AIS02156.1"/>
    <property type="molecule type" value="Genomic_DNA"/>
</dbReference>
<feature type="domain" description="Phosphomannose isomerase type I catalytic" evidence="9">
    <location>
        <begin position="3"/>
        <end position="148"/>
    </location>
</feature>
<comment type="similarity">
    <text evidence="2">Belongs to the mannose-6-phosphate isomerase type 1 family.</text>
</comment>
<dbReference type="Pfam" id="PF20511">
    <property type="entry name" value="PMI_typeI_cat"/>
    <property type="match status" value="1"/>
</dbReference>
<keyword evidence="11" id="KW-1185">Reference proteome</keyword>
<dbReference type="InterPro" id="IPR011051">
    <property type="entry name" value="RmlC_Cupin_sf"/>
</dbReference>
<dbReference type="PIRSF" id="PIRSF001480">
    <property type="entry name" value="Mannose-6-phosphate_isomerase"/>
    <property type="match status" value="1"/>
</dbReference>
<dbReference type="GO" id="GO:0004476">
    <property type="term" value="F:mannose-6-phosphate isomerase activity"/>
    <property type="evidence" value="ECO:0007669"/>
    <property type="project" value="UniProtKB-EC"/>
</dbReference>
<evidence type="ECO:0000256" key="2">
    <source>
        <dbReference type="ARBA" id="ARBA00010772"/>
    </source>
</evidence>
<comment type="cofactor">
    <cofactor evidence="8">
        <name>Zn(2+)</name>
        <dbReference type="ChEBI" id="CHEBI:29105"/>
    </cofactor>
    <text evidence="8">Binds 1 zinc ion per subunit.</text>
</comment>
<reference evidence="11" key="1">
    <citation type="journal article" date="2015" name="J. Biotechnol.">
        <title>Complete genome sequence of the actinobacterium Streptomyces glaucescens GLA.O (DSM 40922) consisting of a linear chromosome and one linear plasmid.</title>
        <authorList>
            <person name="Ortseifen V."/>
            <person name="Winkler A."/>
            <person name="Albersmeier A."/>
            <person name="Wendler S."/>
            <person name="Puhler A."/>
            <person name="Kalinowski J."/>
            <person name="Ruckert C."/>
        </authorList>
    </citation>
    <scope>NUCLEOTIDE SEQUENCE [LARGE SCALE GENOMIC DNA]</scope>
    <source>
        <strain evidence="11">DSM 40922 / GLA O</strain>
    </source>
</reference>
<dbReference type="RefSeq" id="WP_052413972.1">
    <property type="nucleotide sequence ID" value="NZ_CP009438.1"/>
</dbReference>
<gene>
    <name evidence="10" type="ORF">SGLAU_31110</name>
</gene>
<dbReference type="NCBIfam" id="TIGR00218">
    <property type="entry name" value="manA"/>
    <property type="match status" value="1"/>
</dbReference>
<dbReference type="AlphaFoldDB" id="A0A089Z8P3"/>
<evidence type="ECO:0000256" key="5">
    <source>
        <dbReference type="ARBA" id="ARBA00022833"/>
    </source>
</evidence>
<evidence type="ECO:0000256" key="3">
    <source>
        <dbReference type="ARBA" id="ARBA00011956"/>
    </source>
</evidence>
<keyword evidence="4 8" id="KW-0479">Metal-binding</keyword>
<dbReference type="eggNOG" id="COG1482">
    <property type="taxonomic scope" value="Bacteria"/>
</dbReference>
<evidence type="ECO:0000259" key="9">
    <source>
        <dbReference type="Pfam" id="PF20511"/>
    </source>
</evidence>
<dbReference type="Proteomes" id="UP000029482">
    <property type="component" value="Chromosome"/>
</dbReference>
<keyword evidence="5 8" id="KW-0862">Zinc</keyword>
<dbReference type="InterPro" id="IPR014710">
    <property type="entry name" value="RmlC-like_jellyroll"/>
</dbReference>
<dbReference type="InterPro" id="IPR046457">
    <property type="entry name" value="PMI_typeI_cat"/>
</dbReference>
<dbReference type="PANTHER" id="PTHR10309">
    <property type="entry name" value="MANNOSE-6-PHOSPHATE ISOMERASE"/>
    <property type="match status" value="1"/>
</dbReference>